<dbReference type="InterPro" id="IPR036388">
    <property type="entry name" value="WH-like_DNA-bd_sf"/>
</dbReference>
<dbReference type="PANTHER" id="PTHR35807:SF1">
    <property type="entry name" value="TRANSCRIPTIONAL REGULATOR REDD"/>
    <property type="match status" value="1"/>
</dbReference>
<dbReference type="CDD" id="cd15831">
    <property type="entry name" value="BTAD"/>
    <property type="match status" value="1"/>
</dbReference>
<feature type="region of interest" description="Disordered" evidence="7">
    <location>
        <begin position="274"/>
        <end position="302"/>
    </location>
</feature>
<dbReference type="SUPFAM" id="SSF46894">
    <property type="entry name" value="C-terminal effector domain of the bipartite response regulators"/>
    <property type="match status" value="1"/>
</dbReference>
<keyword evidence="5" id="KW-0804">Transcription</keyword>
<evidence type="ECO:0000313" key="9">
    <source>
        <dbReference type="EMBL" id="XCM83244.1"/>
    </source>
</evidence>
<evidence type="ECO:0000256" key="6">
    <source>
        <dbReference type="PROSITE-ProRule" id="PRU01091"/>
    </source>
</evidence>
<sequence length="315" mass="32815">MDFQLLGPVEVSTAGRVVALGGRRQQAALAALLLEAGRVVSVDRLTEVIWNDDAPETARAQVQTCVSTLRRKLLADRIVSRHPGYAIEVAPERVDLAVHRGRVDTARALLAQGRPEQAVASFRAALDLWRGPALSGVPGLAIEAARLDEERLAITEEMLEAELGLGRHAALVGTLASLVSRHPLRERLRALLMRALNDSGRKAEALQQYREAHSLMVRELGVQPGSELQALFQRLLAADGGLVLAGSGRPYGTGAVAAVPVAAVTVGAATPGAGTHGTGPLSATATTQPHGPGTAPHGEAGSCSGCRAPLTVLAS</sequence>
<dbReference type="AlphaFoldDB" id="A0AAU8K5E0"/>
<dbReference type="InterPro" id="IPR016032">
    <property type="entry name" value="Sig_transdc_resp-reg_C-effctor"/>
</dbReference>
<dbReference type="SMART" id="SM01043">
    <property type="entry name" value="BTAD"/>
    <property type="match status" value="1"/>
</dbReference>
<dbReference type="InterPro" id="IPR011990">
    <property type="entry name" value="TPR-like_helical_dom_sf"/>
</dbReference>
<dbReference type="SUPFAM" id="SSF48452">
    <property type="entry name" value="TPR-like"/>
    <property type="match status" value="1"/>
</dbReference>
<feature type="DNA-binding region" description="OmpR/PhoB-type" evidence="6">
    <location>
        <begin position="1"/>
        <end position="89"/>
    </location>
</feature>
<protein>
    <submittedName>
        <fullName evidence="9">AfsR/SARP family transcriptional regulator</fullName>
    </submittedName>
</protein>
<organism evidence="9">
    <name type="scientific">Kitasatospora camelliae</name>
    <dbReference type="NCBI Taxonomy" id="3156397"/>
    <lineage>
        <taxon>Bacteria</taxon>
        <taxon>Bacillati</taxon>
        <taxon>Actinomycetota</taxon>
        <taxon>Actinomycetes</taxon>
        <taxon>Kitasatosporales</taxon>
        <taxon>Streptomycetaceae</taxon>
        <taxon>Kitasatospora</taxon>
    </lineage>
</organism>
<dbReference type="GO" id="GO:0006355">
    <property type="term" value="P:regulation of DNA-templated transcription"/>
    <property type="evidence" value="ECO:0007669"/>
    <property type="project" value="InterPro"/>
</dbReference>
<evidence type="ECO:0000256" key="3">
    <source>
        <dbReference type="ARBA" id="ARBA00023015"/>
    </source>
</evidence>
<dbReference type="EMBL" id="CP159872">
    <property type="protein sequence ID" value="XCM83244.1"/>
    <property type="molecule type" value="Genomic_DNA"/>
</dbReference>
<comment type="similarity">
    <text evidence="1">Belongs to the AfsR/DnrI/RedD regulatory family.</text>
</comment>
<dbReference type="KEGG" id="kcm:ABWK59_32120"/>
<dbReference type="Pfam" id="PF00486">
    <property type="entry name" value="Trans_reg_C"/>
    <property type="match status" value="1"/>
</dbReference>
<dbReference type="GO" id="GO:0003677">
    <property type="term" value="F:DNA binding"/>
    <property type="evidence" value="ECO:0007669"/>
    <property type="project" value="UniProtKB-UniRule"/>
</dbReference>
<dbReference type="Pfam" id="PF03704">
    <property type="entry name" value="BTAD"/>
    <property type="match status" value="1"/>
</dbReference>
<dbReference type="GO" id="GO:0000160">
    <property type="term" value="P:phosphorelay signal transduction system"/>
    <property type="evidence" value="ECO:0007669"/>
    <property type="project" value="UniProtKB-KW"/>
</dbReference>
<gene>
    <name evidence="9" type="ORF">ABWK59_32120</name>
</gene>
<dbReference type="InterPro" id="IPR001867">
    <property type="entry name" value="OmpR/PhoB-type_DNA-bd"/>
</dbReference>
<dbReference type="PANTHER" id="PTHR35807">
    <property type="entry name" value="TRANSCRIPTIONAL REGULATOR REDD-RELATED"/>
    <property type="match status" value="1"/>
</dbReference>
<dbReference type="InterPro" id="IPR051677">
    <property type="entry name" value="AfsR-DnrI-RedD_regulator"/>
</dbReference>
<keyword evidence="4 6" id="KW-0238">DNA-binding</keyword>
<feature type="domain" description="OmpR/PhoB-type" evidence="8">
    <location>
        <begin position="1"/>
        <end position="89"/>
    </location>
</feature>
<keyword evidence="3" id="KW-0805">Transcription regulation</keyword>
<evidence type="ECO:0000256" key="7">
    <source>
        <dbReference type="SAM" id="MobiDB-lite"/>
    </source>
</evidence>
<dbReference type="RefSeq" id="WP_354644179.1">
    <property type="nucleotide sequence ID" value="NZ_CP159872.1"/>
</dbReference>
<dbReference type="Gene3D" id="1.10.10.10">
    <property type="entry name" value="Winged helix-like DNA-binding domain superfamily/Winged helix DNA-binding domain"/>
    <property type="match status" value="1"/>
</dbReference>
<name>A0AAU8K5E0_9ACTN</name>
<reference evidence="9" key="1">
    <citation type="submission" date="2024-06" db="EMBL/GenBank/DDBJ databases">
        <title>The genome sequences of Kitasatospora sp. strain HUAS MG31.</title>
        <authorList>
            <person name="Mo P."/>
        </authorList>
    </citation>
    <scope>NUCLEOTIDE SEQUENCE</scope>
    <source>
        <strain evidence="9">HUAS MG31</strain>
    </source>
</reference>
<dbReference type="PROSITE" id="PS51755">
    <property type="entry name" value="OMPR_PHOB"/>
    <property type="match status" value="1"/>
</dbReference>
<keyword evidence="2" id="KW-0902">Two-component regulatory system</keyword>
<dbReference type="Gene3D" id="1.25.40.10">
    <property type="entry name" value="Tetratricopeptide repeat domain"/>
    <property type="match status" value="1"/>
</dbReference>
<proteinExistence type="inferred from homology"/>
<evidence type="ECO:0000256" key="2">
    <source>
        <dbReference type="ARBA" id="ARBA00023012"/>
    </source>
</evidence>
<evidence type="ECO:0000259" key="8">
    <source>
        <dbReference type="PROSITE" id="PS51755"/>
    </source>
</evidence>
<evidence type="ECO:0000256" key="5">
    <source>
        <dbReference type="ARBA" id="ARBA00023163"/>
    </source>
</evidence>
<evidence type="ECO:0000256" key="4">
    <source>
        <dbReference type="ARBA" id="ARBA00023125"/>
    </source>
</evidence>
<dbReference type="SMART" id="SM00862">
    <property type="entry name" value="Trans_reg_C"/>
    <property type="match status" value="1"/>
</dbReference>
<evidence type="ECO:0000256" key="1">
    <source>
        <dbReference type="ARBA" id="ARBA00005820"/>
    </source>
</evidence>
<dbReference type="InterPro" id="IPR005158">
    <property type="entry name" value="BTAD"/>
</dbReference>
<accession>A0AAU8K5E0</accession>